<evidence type="ECO:0000313" key="3">
    <source>
        <dbReference type="Proteomes" id="UP001497482"/>
    </source>
</evidence>
<dbReference type="Proteomes" id="UP001497482">
    <property type="component" value="Chromosome 6"/>
</dbReference>
<proteinExistence type="predicted"/>
<feature type="region of interest" description="Disordered" evidence="1">
    <location>
        <begin position="14"/>
        <end position="58"/>
    </location>
</feature>
<reference evidence="2 3" key="1">
    <citation type="submission" date="2024-04" db="EMBL/GenBank/DDBJ databases">
        <authorList>
            <person name="Waldvogel A.-M."/>
            <person name="Schoenle A."/>
        </authorList>
    </citation>
    <scope>NUCLEOTIDE SEQUENCE [LARGE SCALE GENOMIC DNA]</scope>
</reference>
<keyword evidence="3" id="KW-1185">Reference proteome</keyword>
<sequence length="75" mass="8394">MKAIAYLPQLELPESRGWTGSGSPSTAMRDSSETNSNLDQVWTKPKARRQRGARSEAALQQRSLLQQLPSKLRLI</sequence>
<protein>
    <submittedName>
        <fullName evidence="2">Uncharacterized protein</fullName>
    </submittedName>
</protein>
<gene>
    <name evidence="2" type="ORF">KC01_LOCUS35972</name>
</gene>
<dbReference type="EMBL" id="OZ035828">
    <property type="protein sequence ID" value="CAL1609176.1"/>
    <property type="molecule type" value="Genomic_DNA"/>
</dbReference>
<organism evidence="2 3">
    <name type="scientific">Knipowitschia caucasica</name>
    <name type="common">Caucasian dwarf goby</name>
    <name type="synonym">Pomatoschistus caucasicus</name>
    <dbReference type="NCBI Taxonomy" id="637954"/>
    <lineage>
        <taxon>Eukaryota</taxon>
        <taxon>Metazoa</taxon>
        <taxon>Chordata</taxon>
        <taxon>Craniata</taxon>
        <taxon>Vertebrata</taxon>
        <taxon>Euteleostomi</taxon>
        <taxon>Actinopterygii</taxon>
        <taxon>Neopterygii</taxon>
        <taxon>Teleostei</taxon>
        <taxon>Neoteleostei</taxon>
        <taxon>Acanthomorphata</taxon>
        <taxon>Gobiaria</taxon>
        <taxon>Gobiiformes</taxon>
        <taxon>Gobioidei</taxon>
        <taxon>Gobiidae</taxon>
        <taxon>Gobiinae</taxon>
        <taxon>Knipowitschia</taxon>
    </lineage>
</organism>
<accession>A0AAV2M720</accession>
<dbReference type="AlphaFoldDB" id="A0AAV2M720"/>
<name>A0AAV2M720_KNICA</name>
<feature type="compositionally biased region" description="Polar residues" evidence="1">
    <location>
        <begin position="21"/>
        <end position="40"/>
    </location>
</feature>
<evidence type="ECO:0000313" key="2">
    <source>
        <dbReference type="EMBL" id="CAL1609176.1"/>
    </source>
</evidence>
<evidence type="ECO:0000256" key="1">
    <source>
        <dbReference type="SAM" id="MobiDB-lite"/>
    </source>
</evidence>